<accession>A0A921U0U0</accession>
<dbReference type="AlphaFoldDB" id="A0A921U0U0"/>
<proteinExistence type="predicted"/>
<evidence type="ECO:0000313" key="1">
    <source>
        <dbReference type="EMBL" id="KAG0514029.1"/>
    </source>
</evidence>
<protein>
    <submittedName>
        <fullName evidence="1">Uncharacterized protein</fullName>
    </submittedName>
</protein>
<comment type="caution">
    <text evidence="1">The sequence shown here is derived from an EMBL/GenBank/DDBJ whole genome shotgun (WGS) entry which is preliminary data.</text>
</comment>
<reference evidence="1" key="1">
    <citation type="journal article" date="2019" name="BMC Genomics">
        <title>A new reference genome for Sorghum bicolor reveals high levels of sequence similarity between sweet and grain genotypes: implications for the genetics of sugar metabolism.</title>
        <authorList>
            <person name="Cooper E.A."/>
            <person name="Brenton Z.W."/>
            <person name="Flinn B.S."/>
            <person name="Jenkins J."/>
            <person name="Shu S."/>
            <person name="Flowers D."/>
            <person name="Luo F."/>
            <person name="Wang Y."/>
            <person name="Xia P."/>
            <person name="Barry K."/>
            <person name="Daum C."/>
            <person name="Lipzen A."/>
            <person name="Yoshinaga Y."/>
            <person name="Schmutz J."/>
            <person name="Saski C."/>
            <person name="Vermerris W."/>
            <person name="Kresovich S."/>
        </authorList>
    </citation>
    <scope>NUCLEOTIDE SEQUENCE</scope>
</reference>
<evidence type="ECO:0000313" key="2">
    <source>
        <dbReference type="Proteomes" id="UP000807115"/>
    </source>
</evidence>
<gene>
    <name evidence="1" type="ORF">BDA96_10G154200</name>
</gene>
<dbReference type="Proteomes" id="UP000807115">
    <property type="component" value="Chromosome 10"/>
</dbReference>
<sequence length="74" mass="8823">MWHYLQAMMCQQRSFRRLVRVGEVWLRWHCCSVQDAEDVILSNSSIKKSGRFRRRFPPLLLSNLISNNLVKITC</sequence>
<dbReference type="EMBL" id="CM027689">
    <property type="protein sequence ID" value="KAG0514029.1"/>
    <property type="molecule type" value="Genomic_DNA"/>
</dbReference>
<name>A0A921U0U0_SORBI</name>
<organism evidence="1 2">
    <name type="scientific">Sorghum bicolor</name>
    <name type="common">Sorghum</name>
    <name type="synonym">Sorghum vulgare</name>
    <dbReference type="NCBI Taxonomy" id="4558"/>
    <lineage>
        <taxon>Eukaryota</taxon>
        <taxon>Viridiplantae</taxon>
        <taxon>Streptophyta</taxon>
        <taxon>Embryophyta</taxon>
        <taxon>Tracheophyta</taxon>
        <taxon>Spermatophyta</taxon>
        <taxon>Magnoliopsida</taxon>
        <taxon>Liliopsida</taxon>
        <taxon>Poales</taxon>
        <taxon>Poaceae</taxon>
        <taxon>PACMAD clade</taxon>
        <taxon>Panicoideae</taxon>
        <taxon>Andropogonodae</taxon>
        <taxon>Andropogoneae</taxon>
        <taxon>Sorghinae</taxon>
        <taxon>Sorghum</taxon>
    </lineage>
</organism>
<reference evidence="1" key="2">
    <citation type="submission" date="2020-10" db="EMBL/GenBank/DDBJ databases">
        <authorList>
            <person name="Cooper E.A."/>
            <person name="Brenton Z.W."/>
            <person name="Flinn B.S."/>
            <person name="Jenkins J."/>
            <person name="Shu S."/>
            <person name="Flowers D."/>
            <person name="Luo F."/>
            <person name="Wang Y."/>
            <person name="Xia P."/>
            <person name="Barry K."/>
            <person name="Daum C."/>
            <person name="Lipzen A."/>
            <person name="Yoshinaga Y."/>
            <person name="Schmutz J."/>
            <person name="Saski C."/>
            <person name="Vermerris W."/>
            <person name="Kresovich S."/>
        </authorList>
    </citation>
    <scope>NUCLEOTIDE SEQUENCE</scope>
</reference>